<protein>
    <submittedName>
        <fullName evidence="1">Uncharacterized protein</fullName>
    </submittedName>
</protein>
<organism evidence="1 2">
    <name type="scientific">Phaseolus angularis</name>
    <name type="common">Azuki bean</name>
    <name type="synonym">Vigna angularis</name>
    <dbReference type="NCBI Taxonomy" id="3914"/>
    <lineage>
        <taxon>Eukaryota</taxon>
        <taxon>Viridiplantae</taxon>
        <taxon>Streptophyta</taxon>
        <taxon>Embryophyta</taxon>
        <taxon>Tracheophyta</taxon>
        <taxon>Spermatophyta</taxon>
        <taxon>Magnoliopsida</taxon>
        <taxon>eudicotyledons</taxon>
        <taxon>Gunneridae</taxon>
        <taxon>Pentapetalae</taxon>
        <taxon>rosids</taxon>
        <taxon>fabids</taxon>
        <taxon>Fabales</taxon>
        <taxon>Fabaceae</taxon>
        <taxon>Papilionoideae</taxon>
        <taxon>50 kb inversion clade</taxon>
        <taxon>NPAAA clade</taxon>
        <taxon>indigoferoid/millettioid clade</taxon>
        <taxon>Phaseoleae</taxon>
        <taxon>Vigna</taxon>
    </lineage>
</organism>
<dbReference type="Gramene" id="KOM28913">
    <property type="protein sequence ID" value="KOM28913"/>
    <property type="gene ID" value="LR48_Vigan617s000200"/>
</dbReference>
<accession>A0A0L9TED0</accession>
<dbReference type="EMBL" id="KQ258460">
    <property type="protein sequence ID" value="KOM28913.1"/>
    <property type="molecule type" value="Genomic_DNA"/>
</dbReference>
<dbReference type="AlphaFoldDB" id="A0A0L9TED0"/>
<proteinExistence type="predicted"/>
<gene>
    <name evidence="1" type="ORF">LR48_Vigan617s000200</name>
</gene>
<dbReference type="Proteomes" id="UP000053144">
    <property type="component" value="Unassembled WGS sequence"/>
</dbReference>
<sequence length="80" mass="9336">MPISVGQFVVDKSFDANDYRRSLPFGNYRGSKAFGNYRRAKAFVLPESNTHTSKIQAFTDSFNRFLRIYILQHVLLIQFQ</sequence>
<evidence type="ECO:0000313" key="2">
    <source>
        <dbReference type="Proteomes" id="UP000053144"/>
    </source>
</evidence>
<name>A0A0L9TED0_PHAAN</name>
<reference evidence="2" key="1">
    <citation type="journal article" date="2015" name="Proc. Natl. Acad. Sci. U.S.A.">
        <title>Genome sequencing of adzuki bean (Vigna angularis) provides insight into high starch and low fat accumulation and domestication.</title>
        <authorList>
            <person name="Yang K."/>
            <person name="Tian Z."/>
            <person name="Chen C."/>
            <person name="Luo L."/>
            <person name="Zhao B."/>
            <person name="Wang Z."/>
            <person name="Yu L."/>
            <person name="Li Y."/>
            <person name="Sun Y."/>
            <person name="Li W."/>
            <person name="Chen Y."/>
            <person name="Li Y."/>
            <person name="Zhang Y."/>
            <person name="Ai D."/>
            <person name="Zhao J."/>
            <person name="Shang C."/>
            <person name="Ma Y."/>
            <person name="Wu B."/>
            <person name="Wang M."/>
            <person name="Gao L."/>
            <person name="Sun D."/>
            <person name="Zhang P."/>
            <person name="Guo F."/>
            <person name="Wang W."/>
            <person name="Li Y."/>
            <person name="Wang J."/>
            <person name="Varshney R.K."/>
            <person name="Wang J."/>
            <person name="Ling H.Q."/>
            <person name="Wan P."/>
        </authorList>
    </citation>
    <scope>NUCLEOTIDE SEQUENCE</scope>
    <source>
        <strain evidence="2">cv. Jingnong 6</strain>
    </source>
</reference>
<evidence type="ECO:0000313" key="1">
    <source>
        <dbReference type="EMBL" id="KOM28913.1"/>
    </source>
</evidence>